<gene>
    <name evidence="2" type="primary">WBGene00283671</name>
</gene>
<accession>A0A8R1V0C7</accession>
<dbReference type="EnsemblMetazoa" id="PPA45302.1">
    <property type="protein sequence ID" value="PPA45302.1"/>
    <property type="gene ID" value="WBGene00283671"/>
</dbReference>
<feature type="compositionally biased region" description="Acidic residues" evidence="1">
    <location>
        <begin position="1"/>
        <end position="15"/>
    </location>
</feature>
<dbReference type="AlphaFoldDB" id="A0A2A6CU54"/>
<evidence type="ECO:0000313" key="3">
    <source>
        <dbReference type="Proteomes" id="UP000005239"/>
    </source>
</evidence>
<evidence type="ECO:0000256" key="1">
    <source>
        <dbReference type="SAM" id="MobiDB-lite"/>
    </source>
</evidence>
<reference evidence="3" key="1">
    <citation type="journal article" date="2008" name="Nat. Genet.">
        <title>The Pristionchus pacificus genome provides a unique perspective on nematode lifestyle and parasitism.</title>
        <authorList>
            <person name="Dieterich C."/>
            <person name="Clifton S.W."/>
            <person name="Schuster L.N."/>
            <person name="Chinwalla A."/>
            <person name="Delehaunty K."/>
            <person name="Dinkelacker I."/>
            <person name="Fulton L."/>
            <person name="Fulton R."/>
            <person name="Godfrey J."/>
            <person name="Minx P."/>
            <person name="Mitreva M."/>
            <person name="Roeseler W."/>
            <person name="Tian H."/>
            <person name="Witte H."/>
            <person name="Yang S.P."/>
            <person name="Wilson R.K."/>
            <person name="Sommer R.J."/>
        </authorList>
    </citation>
    <scope>NUCLEOTIDE SEQUENCE [LARGE SCALE GENOMIC DNA]</scope>
    <source>
        <strain evidence="3">PS312</strain>
    </source>
</reference>
<feature type="compositionally biased region" description="Basic and acidic residues" evidence="1">
    <location>
        <begin position="59"/>
        <end position="85"/>
    </location>
</feature>
<sequence>MGSEEEIEEREEGEGLDIGLDERVMKESKTGSVVQTEIGEKGRRREVRKVEWKGGVSFPEKEKRRGRREEEEKKMETLHLLEKEQ</sequence>
<proteinExistence type="predicted"/>
<feature type="region of interest" description="Disordered" evidence="1">
    <location>
        <begin position="1"/>
        <end position="20"/>
    </location>
</feature>
<feature type="region of interest" description="Disordered" evidence="1">
    <location>
        <begin position="58"/>
        <end position="85"/>
    </location>
</feature>
<protein>
    <submittedName>
        <fullName evidence="2">Uncharacterized protein</fullName>
    </submittedName>
</protein>
<evidence type="ECO:0000313" key="2">
    <source>
        <dbReference type="EnsemblMetazoa" id="PPA45302.1"/>
    </source>
</evidence>
<accession>A0A2A6CU54</accession>
<name>A0A2A6CU54_PRIPA</name>
<dbReference type="Proteomes" id="UP000005239">
    <property type="component" value="Unassembled WGS sequence"/>
</dbReference>
<organism evidence="2 3">
    <name type="scientific">Pristionchus pacificus</name>
    <name type="common">Parasitic nematode worm</name>
    <dbReference type="NCBI Taxonomy" id="54126"/>
    <lineage>
        <taxon>Eukaryota</taxon>
        <taxon>Metazoa</taxon>
        <taxon>Ecdysozoa</taxon>
        <taxon>Nematoda</taxon>
        <taxon>Chromadorea</taxon>
        <taxon>Rhabditida</taxon>
        <taxon>Rhabditina</taxon>
        <taxon>Diplogasteromorpha</taxon>
        <taxon>Diplogasteroidea</taxon>
        <taxon>Neodiplogasteridae</taxon>
        <taxon>Pristionchus</taxon>
    </lineage>
</organism>
<keyword evidence="3" id="KW-1185">Reference proteome</keyword>
<reference evidence="2" key="2">
    <citation type="submission" date="2022-06" db="UniProtKB">
        <authorList>
            <consortium name="EnsemblMetazoa"/>
        </authorList>
    </citation>
    <scope>IDENTIFICATION</scope>
    <source>
        <strain evidence="2">PS312</strain>
    </source>
</reference>